<dbReference type="PROSITE" id="PS51257">
    <property type="entry name" value="PROKAR_LIPOPROTEIN"/>
    <property type="match status" value="1"/>
</dbReference>
<dbReference type="AlphaFoldDB" id="A0A191UF00"/>
<accession>A0A191UF00</accession>
<protein>
    <submittedName>
        <fullName evidence="3">Uncharacterized protein</fullName>
    </submittedName>
</protein>
<feature type="region of interest" description="Disordered" evidence="1">
    <location>
        <begin position="83"/>
        <end position="128"/>
    </location>
</feature>
<feature type="compositionally biased region" description="Low complexity" evidence="1">
    <location>
        <begin position="85"/>
        <end position="106"/>
    </location>
</feature>
<feature type="signal peptide" evidence="2">
    <location>
        <begin position="1"/>
        <end position="22"/>
    </location>
</feature>
<evidence type="ECO:0000256" key="1">
    <source>
        <dbReference type="SAM" id="MobiDB-lite"/>
    </source>
</evidence>
<sequence length="128" mass="13242">MRSNTRLYIVTILGSLMLSACTVTKLEARLEANPQCKDVINPKTGAVMPCPGTDKSFYRSVGLEPAKPAPAAVSTGTAVLAVDAPVNPNSSTPSSAAKTSSVTTSPQTDCKPQLHKKTGGMLPCPSPD</sequence>
<evidence type="ECO:0000313" key="3">
    <source>
        <dbReference type="EMBL" id="ANI99517.1"/>
    </source>
</evidence>
<dbReference type="Proteomes" id="UP000078463">
    <property type="component" value="Chromosome"/>
</dbReference>
<dbReference type="STRING" id="1743168.A8O14_05080"/>
<evidence type="ECO:0000313" key="4">
    <source>
        <dbReference type="Proteomes" id="UP000078463"/>
    </source>
</evidence>
<keyword evidence="2" id="KW-0732">Signal</keyword>
<gene>
    <name evidence="3" type="ORF">A8O14_05080</name>
</gene>
<dbReference type="OrthoDB" id="9134240at2"/>
<organism evidence="3 4">
    <name type="scientific">Polynucleobacter wuianus</name>
    <dbReference type="NCBI Taxonomy" id="1743168"/>
    <lineage>
        <taxon>Bacteria</taxon>
        <taxon>Pseudomonadati</taxon>
        <taxon>Pseudomonadota</taxon>
        <taxon>Betaproteobacteria</taxon>
        <taxon>Burkholderiales</taxon>
        <taxon>Burkholderiaceae</taxon>
        <taxon>Polynucleobacter</taxon>
    </lineage>
</organism>
<name>A0A191UF00_9BURK</name>
<keyword evidence="4" id="KW-1185">Reference proteome</keyword>
<reference evidence="4" key="1">
    <citation type="submission" date="2016-05" db="EMBL/GenBank/DDBJ databases">
        <title>Polynucleobacter sp. QLW-P1FAT50C-4 genome.</title>
        <authorList>
            <person name="Hahn M.W."/>
        </authorList>
    </citation>
    <scope>NUCLEOTIDE SEQUENCE [LARGE SCALE GENOMIC DNA]</scope>
    <source>
        <strain evidence="4">QLW-P1FAT50C-4</strain>
    </source>
</reference>
<dbReference type="EMBL" id="CP015922">
    <property type="protein sequence ID" value="ANI99517.1"/>
    <property type="molecule type" value="Genomic_DNA"/>
</dbReference>
<proteinExistence type="predicted"/>
<dbReference type="KEGG" id="pwu:A8O14_05080"/>
<feature type="chain" id="PRO_5008248086" evidence="2">
    <location>
        <begin position="23"/>
        <end position="128"/>
    </location>
</feature>
<evidence type="ECO:0000256" key="2">
    <source>
        <dbReference type="SAM" id="SignalP"/>
    </source>
</evidence>
<dbReference type="RefSeq" id="WP_068948530.1">
    <property type="nucleotide sequence ID" value="NZ_CP015922.1"/>
</dbReference>